<dbReference type="SMART" id="SM00422">
    <property type="entry name" value="HTH_MERR"/>
    <property type="match status" value="1"/>
</dbReference>
<proteinExistence type="predicted"/>
<keyword evidence="7" id="KW-1185">Reference proteome</keyword>
<dbReference type="SUPFAM" id="SSF46955">
    <property type="entry name" value="Putative DNA-binding domain"/>
    <property type="match status" value="1"/>
</dbReference>
<dbReference type="Pfam" id="PF13411">
    <property type="entry name" value="MerR_1"/>
    <property type="match status" value="1"/>
</dbReference>
<keyword evidence="3" id="KW-0804">Transcription</keyword>
<dbReference type="InterPro" id="IPR000551">
    <property type="entry name" value="MerR-type_HTH_dom"/>
</dbReference>
<dbReference type="InterPro" id="IPR009061">
    <property type="entry name" value="DNA-bd_dom_put_sf"/>
</dbReference>
<evidence type="ECO:0000259" key="5">
    <source>
        <dbReference type="PROSITE" id="PS50937"/>
    </source>
</evidence>
<comment type="caution">
    <text evidence="6">The sequence shown here is derived from an EMBL/GenBank/DDBJ whole genome shotgun (WGS) entry which is preliminary data.</text>
</comment>
<dbReference type="EMBL" id="JBGMEK010000004">
    <property type="protein sequence ID" value="MFA0809982.1"/>
    <property type="molecule type" value="Genomic_DNA"/>
</dbReference>
<name>A0ABV4NVE8_9GAMM</name>
<dbReference type="PRINTS" id="PR00040">
    <property type="entry name" value="HTHMERR"/>
</dbReference>
<keyword evidence="2" id="KW-0238">DNA-binding</keyword>
<dbReference type="InterPro" id="IPR047057">
    <property type="entry name" value="MerR_fam"/>
</dbReference>
<evidence type="ECO:0000313" key="6">
    <source>
        <dbReference type="EMBL" id="MFA0809982.1"/>
    </source>
</evidence>
<dbReference type="Gene3D" id="1.10.1660.10">
    <property type="match status" value="1"/>
</dbReference>
<sequence>MNISQAARSSGLSSKALRHYEAIGLLVPGRGVNGYRQYSASDVETLRFIQRARVSGFSTGEVRVLLELRDTPDRRSRETKLLVSEKLSQLEEQLRDLLEMRATLLALVESCAGNDSPECAILDQLSGQFPG</sequence>
<dbReference type="Proteomes" id="UP001569428">
    <property type="component" value="Unassembled WGS sequence"/>
</dbReference>
<dbReference type="PROSITE" id="PS00552">
    <property type="entry name" value="HTH_MERR_1"/>
    <property type="match status" value="1"/>
</dbReference>
<organism evidence="6 7">
    <name type="scientific">Microbulbifer epialgicus</name>
    <dbReference type="NCBI Taxonomy" id="393907"/>
    <lineage>
        <taxon>Bacteria</taxon>
        <taxon>Pseudomonadati</taxon>
        <taxon>Pseudomonadota</taxon>
        <taxon>Gammaproteobacteria</taxon>
        <taxon>Cellvibrionales</taxon>
        <taxon>Microbulbiferaceae</taxon>
        <taxon>Microbulbifer</taxon>
    </lineage>
</organism>
<gene>
    <name evidence="6" type="ORF">ACCI49_03530</name>
</gene>
<feature type="coiled-coil region" evidence="4">
    <location>
        <begin position="80"/>
        <end position="107"/>
    </location>
</feature>
<evidence type="ECO:0000256" key="1">
    <source>
        <dbReference type="ARBA" id="ARBA00023015"/>
    </source>
</evidence>
<reference evidence="6 7" key="1">
    <citation type="submission" date="2024-08" db="EMBL/GenBank/DDBJ databases">
        <authorList>
            <person name="Ishaq N."/>
        </authorList>
    </citation>
    <scope>NUCLEOTIDE SEQUENCE [LARGE SCALE GENOMIC DNA]</scope>
    <source>
        <strain evidence="6 7">DSM 18651</strain>
    </source>
</reference>
<dbReference type="RefSeq" id="WP_371837597.1">
    <property type="nucleotide sequence ID" value="NZ_JBGMEK010000004.1"/>
</dbReference>
<evidence type="ECO:0000256" key="2">
    <source>
        <dbReference type="ARBA" id="ARBA00023125"/>
    </source>
</evidence>
<keyword evidence="1" id="KW-0805">Transcription regulation</keyword>
<evidence type="ECO:0000256" key="4">
    <source>
        <dbReference type="SAM" id="Coils"/>
    </source>
</evidence>
<dbReference type="PROSITE" id="PS50937">
    <property type="entry name" value="HTH_MERR_2"/>
    <property type="match status" value="1"/>
</dbReference>
<evidence type="ECO:0000256" key="3">
    <source>
        <dbReference type="ARBA" id="ARBA00023163"/>
    </source>
</evidence>
<accession>A0ABV4NVE8</accession>
<feature type="domain" description="HTH merR-type" evidence="5">
    <location>
        <begin position="1"/>
        <end position="68"/>
    </location>
</feature>
<keyword evidence="4" id="KW-0175">Coiled coil</keyword>
<dbReference type="PANTHER" id="PTHR30204">
    <property type="entry name" value="REDOX-CYCLING DRUG-SENSING TRANSCRIPTIONAL ACTIVATOR SOXR"/>
    <property type="match status" value="1"/>
</dbReference>
<evidence type="ECO:0000313" key="7">
    <source>
        <dbReference type="Proteomes" id="UP001569428"/>
    </source>
</evidence>
<protein>
    <submittedName>
        <fullName evidence="6">MerR family transcriptional regulator</fullName>
    </submittedName>
</protein>
<dbReference type="PANTHER" id="PTHR30204:SF94">
    <property type="entry name" value="HEAVY METAL-DEPENDENT TRANSCRIPTIONAL REGULATOR HI_0293-RELATED"/>
    <property type="match status" value="1"/>
</dbReference>